<sequence length="153" mass="17267">MLGAKGRREAQAGQCGLESLTENLLGLVEVGNELRVHQTFHELSSREFPNLFFGPFVTEPQTPTISHWPPSSHILPLHSSPRYPTLRLRPPHFHRPTFTLPSPTGYRLRPCLRPVGTRRTWAAIVTAVAKSRDTQIASEAWGRTWAALRKEKV</sequence>
<dbReference type="Proteomes" id="UP000215127">
    <property type="component" value="Chromosome 17"/>
</dbReference>
<evidence type="ECO:0000313" key="1">
    <source>
        <dbReference type="EMBL" id="SMQ56454.1"/>
    </source>
</evidence>
<dbReference type="EMBL" id="LT853706">
    <property type="protein sequence ID" value="SMQ56454.1"/>
    <property type="molecule type" value="Genomic_DNA"/>
</dbReference>
<protein>
    <submittedName>
        <fullName evidence="1">Uncharacterized protein</fullName>
    </submittedName>
</protein>
<gene>
    <name evidence="1" type="ORF">ZT3D7_G11609</name>
</gene>
<keyword evidence="2" id="KW-1185">Reference proteome</keyword>
<accession>A0A1X7S9T0</accession>
<proteinExistence type="predicted"/>
<dbReference type="AlphaFoldDB" id="A0A1X7S9T0"/>
<evidence type="ECO:0000313" key="2">
    <source>
        <dbReference type="Proteomes" id="UP000215127"/>
    </source>
</evidence>
<reference evidence="1 2" key="1">
    <citation type="submission" date="2016-06" db="EMBL/GenBank/DDBJ databases">
        <authorList>
            <person name="Kjaerup R.B."/>
            <person name="Dalgaard T.S."/>
            <person name="Juul-Madsen H.R."/>
        </authorList>
    </citation>
    <scope>NUCLEOTIDE SEQUENCE [LARGE SCALE GENOMIC DNA]</scope>
</reference>
<name>A0A1X7S9T0_ZYMT9</name>
<organism evidence="1 2">
    <name type="scientific">Zymoseptoria tritici (strain ST99CH_3D7)</name>
    <dbReference type="NCBI Taxonomy" id="1276538"/>
    <lineage>
        <taxon>Eukaryota</taxon>
        <taxon>Fungi</taxon>
        <taxon>Dikarya</taxon>
        <taxon>Ascomycota</taxon>
        <taxon>Pezizomycotina</taxon>
        <taxon>Dothideomycetes</taxon>
        <taxon>Dothideomycetidae</taxon>
        <taxon>Mycosphaerellales</taxon>
        <taxon>Mycosphaerellaceae</taxon>
        <taxon>Zymoseptoria</taxon>
    </lineage>
</organism>